<sequence length="339" mass="38092">MNIRPVPKWGRLSAINAPYFLSGMRAVINSVSYPTEFPVYPSLVRKELEAQIVARIDKERIVLIRGSYRTGKSSILTAISKAFTARGVAVMQENASLVHIKNSDEWFKKKIAQFIAAAKGPSLMLAIDEATGLRGNKLAPEYLNSLTREFPDLRLVLVIHSINEGDSLIRDYFPDASSFTVGPVTREETRTLVLSPFKKSPFFGELVTPIHDFCGGVPYMINGFCRYVKNLIEEETTMQNILDKIEALFKETPSELDIFFSYVPCLKTFALLRRLTPEDKRLFKDLLAGVQPQANEERLKYLSDIGLLRSSIGNDYEINGGALEAFYRHLLLTSALASK</sequence>
<dbReference type="Gene3D" id="3.40.50.300">
    <property type="entry name" value="P-loop containing nucleotide triphosphate hydrolases"/>
    <property type="match status" value="1"/>
</dbReference>
<evidence type="ECO:0000313" key="1">
    <source>
        <dbReference type="EMBL" id="OGC04419.1"/>
    </source>
</evidence>
<evidence type="ECO:0000313" key="2">
    <source>
        <dbReference type="Proteomes" id="UP000176938"/>
    </source>
</evidence>
<dbReference type="Proteomes" id="UP000176938">
    <property type="component" value="Unassembled WGS sequence"/>
</dbReference>
<dbReference type="SUPFAM" id="SSF52540">
    <property type="entry name" value="P-loop containing nucleoside triphosphate hydrolases"/>
    <property type="match status" value="1"/>
</dbReference>
<protein>
    <recommendedName>
        <fullName evidence="3">ATPase AAA-type core domain-containing protein</fullName>
    </recommendedName>
</protein>
<gene>
    <name evidence="1" type="ORF">A3H38_00075</name>
</gene>
<dbReference type="AlphaFoldDB" id="A0A1F4R8D2"/>
<reference evidence="1 2" key="1">
    <citation type="journal article" date="2016" name="Nat. Commun.">
        <title>Thousands of microbial genomes shed light on interconnected biogeochemical processes in an aquifer system.</title>
        <authorList>
            <person name="Anantharaman K."/>
            <person name="Brown C.T."/>
            <person name="Hug L.A."/>
            <person name="Sharon I."/>
            <person name="Castelle C.J."/>
            <person name="Probst A.J."/>
            <person name="Thomas B.C."/>
            <person name="Singh A."/>
            <person name="Wilkins M.J."/>
            <person name="Karaoz U."/>
            <person name="Brodie E.L."/>
            <person name="Williams K.H."/>
            <person name="Hubbard S.S."/>
            <person name="Banfield J.F."/>
        </authorList>
    </citation>
    <scope>NUCLEOTIDE SEQUENCE [LARGE SCALE GENOMIC DNA]</scope>
</reference>
<accession>A0A1F4R8D2</accession>
<comment type="caution">
    <text evidence="1">The sequence shown here is derived from an EMBL/GenBank/DDBJ whole genome shotgun (WGS) entry which is preliminary data.</text>
</comment>
<dbReference type="InterPro" id="IPR027417">
    <property type="entry name" value="P-loop_NTPase"/>
</dbReference>
<dbReference type="EMBL" id="METP01000052">
    <property type="protein sequence ID" value="OGC04419.1"/>
    <property type="molecule type" value="Genomic_DNA"/>
</dbReference>
<proteinExistence type="predicted"/>
<evidence type="ECO:0008006" key="3">
    <source>
        <dbReference type="Google" id="ProtNLM"/>
    </source>
</evidence>
<organism evidence="1 2">
    <name type="scientific">candidate division WOR-1 bacterium RIFCSPLOWO2_02_FULL_46_20</name>
    <dbReference type="NCBI Taxonomy" id="1802567"/>
    <lineage>
        <taxon>Bacteria</taxon>
        <taxon>Bacillati</taxon>
        <taxon>Saganbacteria</taxon>
    </lineage>
</organism>
<name>A0A1F4R8D2_UNCSA</name>